<name>A0A0F7L8Y1_9VIRU</name>
<dbReference type="EMBL" id="KR029599">
    <property type="protein sequence ID" value="AKH47847.1"/>
    <property type="molecule type" value="Genomic_DNA"/>
</dbReference>
<protein>
    <submittedName>
        <fullName evidence="1">Uncharacterized protein</fullName>
    </submittedName>
</protein>
<accession>A0A0F7L8Y1</accession>
<reference evidence="1" key="2">
    <citation type="submission" date="2015-03" db="EMBL/GenBank/DDBJ databases">
        <authorList>
            <person name="Chow C.-E.T."/>
            <person name="Winget D.M."/>
            <person name="White R.A.III."/>
            <person name="Hallam S.J."/>
            <person name="Suttle C.A."/>
        </authorList>
    </citation>
    <scope>NUCLEOTIDE SEQUENCE</scope>
    <source>
        <strain evidence="1">Oxic1_4</strain>
    </source>
</reference>
<reference evidence="1" key="1">
    <citation type="journal article" date="2015" name="Front. Microbiol.">
        <title>Combining genomic sequencing methods to explore viral diversity and reveal potential virus-host interactions.</title>
        <authorList>
            <person name="Chow C.E."/>
            <person name="Winget D.M."/>
            <person name="White R.A.III."/>
            <person name="Hallam S.J."/>
            <person name="Suttle C.A."/>
        </authorList>
    </citation>
    <scope>NUCLEOTIDE SEQUENCE</scope>
    <source>
        <strain evidence="1">Oxic1_4</strain>
    </source>
</reference>
<organism evidence="1">
    <name type="scientific">uncultured marine virus</name>
    <dbReference type="NCBI Taxonomy" id="186617"/>
    <lineage>
        <taxon>Viruses</taxon>
        <taxon>environmental samples</taxon>
    </lineage>
</organism>
<sequence>MIFNPFRLAAFLAAFLPLGVYGYDLSPTVGIIVLLVLVLGFGSAFPPSKS</sequence>
<evidence type="ECO:0000313" key="1">
    <source>
        <dbReference type="EMBL" id="AKH47847.1"/>
    </source>
</evidence>
<proteinExistence type="predicted"/>